<gene>
    <name evidence="8" type="ORF">PSI22_04705</name>
</gene>
<feature type="transmembrane region" description="Helical" evidence="6">
    <location>
        <begin position="134"/>
        <end position="153"/>
    </location>
</feature>
<feature type="domain" description="Major facilitator superfamily (MFS) profile" evidence="7">
    <location>
        <begin position="66"/>
        <end position="439"/>
    </location>
</feature>
<evidence type="ECO:0000313" key="9">
    <source>
        <dbReference type="Proteomes" id="UP001214757"/>
    </source>
</evidence>
<accession>A0ABT5LZT1</accession>
<keyword evidence="9" id="KW-1185">Reference proteome</keyword>
<dbReference type="Pfam" id="PF07690">
    <property type="entry name" value="MFS_1"/>
    <property type="match status" value="1"/>
</dbReference>
<feature type="transmembrane region" description="Helical" evidence="6">
    <location>
        <begin position="386"/>
        <end position="406"/>
    </location>
</feature>
<feature type="transmembrane region" description="Helical" evidence="6">
    <location>
        <begin position="106"/>
        <end position="127"/>
    </location>
</feature>
<keyword evidence="3 6" id="KW-0812">Transmembrane</keyword>
<evidence type="ECO:0000256" key="3">
    <source>
        <dbReference type="ARBA" id="ARBA00022692"/>
    </source>
</evidence>
<dbReference type="InterPro" id="IPR036259">
    <property type="entry name" value="MFS_trans_sf"/>
</dbReference>
<keyword evidence="4 6" id="KW-1133">Transmembrane helix</keyword>
<dbReference type="Gene3D" id="1.20.1250.20">
    <property type="entry name" value="MFS general substrate transporter like domains"/>
    <property type="match status" value="2"/>
</dbReference>
<feature type="transmembrane region" description="Helical" evidence="6">
    <location>
        <begin position="412"/>
        <end position="435"/>
    </location>
</feature>
<feature type="transmembrane region" description="Helical" evidence="6">
    <location>
        <begin position="326"/>
        <end position="348"/>
    </location>
</feature>
<dbReference type="SUPFAM" id="SSF103473">
    <property type="entry name" value="MFS general substrate transporter"/>
    <property type="match status" value="1"/>
</dbReference>
<comment type="caution">
    <text evidence="8">The sequence shown here is derived from an EMBL/GenBank/DDBJ whole genome shotgun (WGS) entry which is preliminary data.</text>
</comment>
<keyword evidence="2" id="KW-1003">Cell membrane</keyword>
<evidence type="ECO:0000256" key="5">
    <source>
        <dbReference type="ARBA" id="ARBA00023136"/>
    </source>
</evidence>
<feature type="transmembrane region" description="Helical" evidence="6">
    <location>
        <begin position="296"/>
        <end position="314"/>
    </location>
</feature>
<dbReference type="PROSITE" id="PS50850">
    <property type="entry name" value="MFS"/>
    <property type="match status" value="1"/>
</dbReference>
<evidence type="ECO:0000256" key="6">
    <source>
        <dbReference type="SAM" id="Phobius"/>
    </source>
</evidence>
<dbReference type="CDD" id="cd17324">
    <property type="entry name" value="MFS_NepI_like"/>
    <property type="match status" value="1"/>
</dbReference>
<feature type="transmembrane region" description="Helical" evidence="6">
    <location>
        <begin position="192"/>
        <end position="212"/>
    </location>
</feature>
<evidence type="ECO:0000259" key="7">
    <source>
        <dbReference type="PROSITE" id="PS50850"/>
    </source>
</evidence>
<evidence type="ECO:0000256" key="4">
    <source>
        <dbReference type="ARBA" id="ARBA00022989"/>
    </source>
</evidence>
<proteinExistence type="predicted"/>
<feature type="transmembrane region" description="Helical" evidence="6">
    <location>
        <begin position="224"/>
        <end position="244"/>
    </location>
</feature>
<feature type="transmembrane region" description="Helical" evidence="6">
    <location>
        <begin position="354"/>
        <end position="374"/>
    </location>
</feature>
<dbReference type="Proteomes" id="UP001214757">
    <property type="component" value="Unassembled WGS sequence"/>
</dbReference>
<dbReference type="RefSeq" id="WP_273578784.1">
    <property type="nucleotide sequence ID" value="NZ_JAQRFO010000006.1"/>
</dbReference>
<sequence length="446" mass="46815">MATHGHSERPQLLMSLQRCWQFCSQTEMLLHRANLGMSKIQSEGASPKASSGTKTPASTQRDIPVAIYLLGLTIFTLTTSEFMVVGMMPSLTGVFGVTVADIGYLISLYAVGMVVGGPILTALFVALQVPNKQALLWLLALYSVGGIIAATAGSYQVMAIARVVTGVAGSACIGISLAICGEVVRTELRGRASSIVLSGMMLATVLGVPAATVIDQNLGWRSSFWLVVVLTITCSLIVLTLIPASRNTSNTRLSDQLASFRNGKLWAAYATSALIIGAAYAAFSYISAILTEVTGFIPAIVPILLGLYGAANVIGNTITGRFSDRYTFTVLTVGLSVLAAALLIFALFPESRSISVIAFMIIGIVGVPMSPAMITRVMRVANAGPLVNSVHVSVINSGLAFIAWAGGLTINAGYGLISPLWIGFILAIIALFSLAPRSVRTSMEST</sequence>
<evidence type="ECO:0000256" key="2">
    <source>
        <dbReference type="ARBA" id="ARBA00022475"/>
    </source>
</evidence>
<protein>
    <submittedName>
        <fullName evidence="8">MFS transporter</fullName>
    </submittedName>
</protein>
<feature type="transmembrane region" description="Helical" evidence="6">
    <location>
        <begin position="265"/>
        <end position="290"/>
    </location>
</feature>
<evidence type="ECO:0000313" key="8">
    <source>
        <dbReference type="EMBL" id="MDC9620943.1"/>
    </source>
</evidence>
<dbReference type="EMBL" id="JAQRFO010000006">
    <property type="protein sequence ID" value="MDC9620943.1"/>
    <property type="molecule type" value="Genomic_DNA"/>
</dbReference>
<name>A0ABT5LZT1_9GAMM</name>
<dbReference type="PANTHER" id="PTHR43124">
    <property type="entry name" value="PURINE EFFLUX PUMP PBUE"/>
    <property type="match status" value="1"/>
</dbReference>
<dbReference type="PANTHER" id="PTHR43124:SF8">
    <property type="entry name" value="INNER MEMBRANE TRANSPORT PROTEIN YDHP"/>
    <property type="match status" value="1"/>
</dbReference>
<dbReference type="InterPro" id="IPR011701">
    <property type="entry name" value="MFS"/>
</dbReference>
<feature type="transmembrane region" description="Helical" evidence="6">
    <location>
        <begin position="159"/>
        <end position="180"/>
    </location>
</feature>
<feature type="transmembrane region" description="Helical" evidence="6">
    <location>
        <begin position="65"/>
        <end position="86"/>
    </location>
</feature>
<evidence type="ECO:0000256" key="1">
    <source>
        <dbReference type="ARBA" id="ARBA00004651"/>
    </source>
</evidence>
<dbReference type="InterPro" id="IPR050189">
    <property type="entry name" value="MFS_Efflux_Transporters"/>
</dbReference>
<keyword evidence="5 6" id="KW-0472">Membrane</keyword>
<organism evidence="8 9">
    <name type="scientific">Xenorhabdus aichiensis</name>
    <dbReference type="NCBI Taxonomy" id="3025874"/>
    <lineage>
        <taxon>Bacteria</taxon>
        <taxon>Pseudomonadati</taxon>
        <taxon>Pseudomonadota</taxon>
        <taxon>Gammaproteobacteria</taxon>
        <taxon>Enterobacterales</taxon>
        <taxon>Morganellaceae</taxon>
        <taxon>Xenorhabdus</taxon>
    </lineage>
</organism>
<comment type="subcellular location">
    <subcellularLocation>
        <location evidence="1">Cell membrane</location>
        <topology evidence="1">Multi-pass membrane protein</topology>
    </subcellularLocation>
</comment>
<dbReference type="InterPro" id="IPR020846">
    <property type="entry name" value="MFS_dom"/>
</dbReference>
<reference evidence="8 9" key="1">
    <citation type="submission" date="2023-02" db="EMBL/GenBank/DDBJ databases">
        <title>Entomopathogenic bacteria.</title>
        <authorList>
            <person name="Machado R.A."/>
        </authorList>
    </citation>
    <scope>NUCLEOTIDE SEQUENCE [LARGE SCALE GENOMIC DNA]</scope>
    <source>
        <strain evidence="8 9">XENO-7</strain>
    </source>
</reference>